<evidence type="ECO:0000259" key="9">
    <source>
        <dbReference type="PROSITE" id="PS50011"/>
    </source>
</evidence>
<gene>
    <name evidence="10" type="ORF">PILCRDRAFT_85432</name>
</gene>
<dbReference type="GO" id="GO:0000245">
    <property type="term" value="P:spliceosomal complex assembly"/>
    <property type="evidence" value="ECO:0007669"/>
    <property type="project" value="TreeGrafter"/>
</dbReference>
<evidence type="ECO:0000256" key="8">
    <source>
        <dbReference type="ARBA" id="ARBA00048679"/>
    </source>
</evidence>
<keyword evidence="4" id="KW-0547">Nucleotide-binding</keyword>
<dbReference type="InterPro" id="IPR051334">
    <property type="entry name" value="SRPK"/>
</dbReference>
<proteinExistence type="predicted"/>
<dbReference type="InterPro" id="IPR000719">
    <property type="entry name" value="Prot_kinase_dom"/>
</dbReference>
<evidence type="ECO:0000256" key="6">
    <source>
        <dbReference type="ARBA" id="ARBA00022840"/>
    </source>
</evidence>
<reference evidence="11" key="2">
    <citation type="submission" date="2015-01" db="EMBL/GenBank/DDBJ databases">
        <title>Evolutionary Origins and Diversification of the Mycorrhizal Mutualists.</title>
        <authorList>
            <consortium name="DOE Joint Genome Institute"/>
            <consortium name="Mycorrhizal Genomics Consortium"/>
            <person name="Kohler A."/>
            <person name="Kuo A."/>
            <person name="Nagy L.G."/>
            <person name="Floudas D."/>
            <person name="Copeland A."/>
            <person name="Barry K.W."/>
            <person name="Cichocki N."/>
            <person name="Veneault-Fourrey C."/>
            <person name="LaButti K."/>
            <person name="Lindquist E.A."/>
            <person name="Lipzen A."/>
            <person name="Lundell T."/>
            <person name="Morin E."/>
            <person name="Murat C."/>
            <person name="Riley R."/>
            <person name="Ohm R."/>
            <person name="Sun H."/>
            <person name="Tunlid A."/>
            <person name="Henrissat B."/>
            <person name="Grigoriev I.V."/>
            <person name="Hibbett D.S."/>
            <person name="Martin F."/>
        </authorList>
    </citation>
    <scope>NUCLEOTIDE SEQUENCE [LARGE SCALE GENOMIC DNA]</scope>
    <source>
        <strain evidence="11">F 1598</strain>
    </source>
</reference>
<dbReference type="GO" id="GO:0005524">
    <property type="term" value="F:ATP binding"/>
    <property type="evidence" value="ECO:0007669"/>
    <property type="project" value="UniProtKB-KW"/>
</dbReference>
<evidence type="ECO:0000313" key="11">
    <source>
        <dbReference type="Proteomes" id="UP000054166"/>
    </source>
</evidence>
<dbReference type="Proteomes" id="UP000054166">
    <property type="component" value="Unassembled WGS sequence"/>
</dbReference>
<evidence type="ECO:0000256" key="2">
    <source>
        <dbReference type="ARBA" id="ARBA00022527"/>
    </source>
</evidence>
<dbReference type="STRING" id="765440.A0A0C3CEJ9"/>
<dbReference type="EMBL" id="KN832977">
    <property type="protein sequence ID" value="KIM88137.1"/>
    <property type="molecule type" value="Genomic_DNA"/>
</dbReference>
<evidence type="ECO:0000256" key="1">
    <source>
        <dbReference type="ARBA" id="ARBA00012513"/>
    </source>
</evidence>
<dbReference type="GO" id="GO:0050684">
    <property type="term" value="P:regulation of mRNA processing"/>
    <property type="evidence" value="ECO:0007669"/>
    <property type="project" value="TreeGrafter"/>
</dbReference>
<dbReference type="PANTHER" id="PTHR47634">
    <property type="entry name" value="PROTEIN KINASE DOMAIN-CONTAINING PROTEIN-RELATED"/>
    <property type="match status" value="1"/>
</dbReference>
<comment type="catalytic activity">
    <reaction evidence="8">
        <text>L-seryl-[protein] + ATP = O-phospho-L-seryl-[protein] + ADP + H(+)</text>
        <dbReference type="Rhea" id="RHEA:17989"/>
        <dbReference type="Rhea" id="RHEA-COMP:9863"/>
        <dbReference type="Rhea" id="RHEA-COMP:11604"/>
        <dbReference type="ChEBI" id="CHEBI:15378"/>
        <dbReference type="ChEBI" id="CHEBI:29999"/>
        <dbReference type="ChEBI" id="CHEBI:30616"/>
        <dbReference type="ChEBI" id="CHEBI:83421"/>
        <dbReference type="ChEBI" id="CHEBI:456216"/>
        <dbReference type="EC" id="2.7.11.1"/>
    </reaction>
</comment>
<dbReference type="Gene3D" id="3.30.200.20">
    <property type="entry name" value="Phosphorylase Kinase, domain 1"/>
    <property type="match status" value="1"/>
</dbReference>
<keyword evidence="6" id="KW-0067">ATP-binding</keyword>
<feature type="domain" description="Protein kinase" evidence="9">
    <location>
        <begin position="36"/>
        <end position="384"/>
    </location>
</feature>
<keyword evidence="5" id="KW-0418">Kinase</keyword>
<dbReference type="AlphaFoldDB" id="A0A0C3CEJ9"/>
<dbReference type="PROSITE" id="PS50011">
    <property type="entry name" value="PROTEIN_KINASE_DOM"/>
    <property type="match status" value="1"/>
</dbReference>
<dbReference type="Pfam" id="PF00069">
    <property type="entry name" value="Pkinase"/>
    <property type="match status" value="1"/>
</dbReference>
<dbReference type="SMART" id="SM00220">
    <property type="entry name" value="S_TKc"/>
    <property type="match status" value="1"/>
</dbReference>
<dbReference type="EC" id="2.7.11.1" evidence="1"/>
<evidence type="ECO:0000256" key="3">
    <source>
        <dbReference type="ARBA" id="ARBA00022679"/>
    </source>
</evidence>
<dbReference type="OrthoDB" id="5979581at2759"/>
<dbReference type="InParanoid" id="A0A0C3CEJ9"/>
<evidence type="ECO:0000256" key="7">
    <source>
        <dbReference type="ARBA" id="ARBA00047899"/>
    </source>
</evidence>
<dbReference type="Gene3D" id="1.10.510.10">
    <property type="entry name" value="Transferase(Phosphotransferase) domain 1"/>
    <property type="match status" value="1"/>
</dbReference>
<keyword evidence="11" id="KW-1185">Reference proteome</keyword>
<evidence type="ECO:0000256" key="5">
    <source>
        <dbReference type="ARBA" id="ARBA00022777"/>
    </source>
</evidence>
<dbReference type="HOGENOM" id="CLU_000288_81_13_1"/>
<dbReference type="GO" id="GO:0005634">
    <property type="term" value="C:nucleus"/>
    <property type="evidence" value="ECO:0007669"/>
    <property type="project" value="TreeGrafter"/>
</dbReference>
<evidence type="ECO:0000313" key="10">
    <source>
        <dbReference type="EMBL" id="KIM88137.1"/>
    </source>
</evidence>
<keyword evidence="2" id="KW-0723">Serine/threonine-protein kinase</keyword>
<dbReference type="GO" id="GO:0005737">
    <property type="term" value="C:cytoplasm"/>
    <property type="evidence" value="ECO:0007669"/>
    <property type="project" value="TreeGrafter"/>
</dbReference>
<organism evidence="10 11">
    <name type="scientific">Piloderma croceum (strain F 1598)</name>
    <dbReference type="NCBI Taxonomy" id="765440"/>
    <lineage>
        <taxon>Eukaryota</taxon>
        <taxon>Fungi</taxon>
        <taxon>Dikarya</taxon>
        <taxon>Basidiomycota</taxon>
        <taxon>Agaricomycotina</taxon>
        <taxon>Agaricomycetes</taxon>
        <taxon>Agaricomycetidae</taxon>
        <taxon>Atheliales</taxon>
        <taxon>Atheliaceae</taxon>
        <taxon>Piloderma</taxon>
    </lineage>
</organism>
<dbReference type="PANTHER" id="PTHR47634:SF9">
    <property type="entry name" value="PROTEIN KINASE DOMAIN-CONTAINING PROTEIN-RELATED"/>
    <property type="match status" value="1"/>
</dbReference>
<evidence type="ECO:0000256" key="4">
    <source>
        <dbReference type="ARBA" id="ARBA00022741"/>
    </source>
</evidence>
<protein>
    <recommendedName>
        <fullName evidence="1">non-specific serine/threonine protein kinase</fullName>
        <ecNumber evidence="1">2.7.11.1</ecNumber>
    </recommendedName>
</protein>
<dbReference type="InterPro" id="IPR011009">
    <property type="entry name" value="Kinase-like_dom_sf"/>
</dbReference>
<dbReference type="GO" id="GO:0004674">
    <property type="term" value="F:protein serine/threonine kinase activity"/>
    <property type="evidence" value="ECO:0007669"/>
    <property type="project" value="UniProtKB-KW"/>
</dbReference>
<accession>A0A0C3CEJ9</accession>
<keyword evidence="3" id="KW-0808">Transferase</keyword>
<reference evidence="10 11" key="1">
    <citation type="submission" date="2014-04" db="EMBL/GenBank/DDBJ databases">
        <authorList>
            <consortium name="DOE Joint Genome Institute"/>
            <person name="Kuo A."/>
            <person name="Tarkka M."/>
            <person name="Buscot F."/>
            <person name="Kohler A."/>
            <person name="Nagy L.G."/>
            <person name="Floudas D."/>
            <person name="Copeland A."/>
            <person name="Barry K.W."/>
            <person name="Cichocki N."/>
            <person name="Veneault-Fourrey C."/>
            <person name="LaButti K."/>
            <person name="Lindquist E.A."/>
            <person name="Lipzen A."/>
            <person name="Lundell T."/>
            <person name="Morin E."/>
            <person name="Murat C."/>
            <person name="Sun H."/>
            <person name="Tunlid A."/>
            <person name="Henrissat B."/>
            <person name="Grigoriev I.V."/>
            <person name="Hibbett D.S."/>
            <person name="Martin F."/>
            <person name="Nordberg H.P."/>
            <person name="Cantor M.N."/>
            <person name="Hua S.X."/>
        </authorList>
    </citation>
    <scope>NUCLEOTIDE SEQUENCE [LARGE SCALE GENOMIC DNA]</scope>
    <source>
        <strain evidence="10 11">F 1598</strain>
    </source>
</reference>
<name>A0A0C3CEJ9_PILCF</name>
<comment type="catalytic activity">
    <reaction evidence="7">
        <text>L-threonyl-[protein] + ATP = O-phospho-L-threonyl-[protein] + ADP + H(+)</text>
        <dbReference type="Rhea" id="RHEA:46608"/>
        <dbReference type="Rhea" id="RHEA-COMP:11060"/>
        <dbReference type="Rhea" id="RHEA-COMP:11605"/>
        <dbReference type="ChEBI" id="CHEBI:15378"/>
        <dbReference type="ChEBI" id="CHEBI:30013"/>
        <dbReference type="ChEBI" id="CHEBI:30616"/>
        <dbReference type="ChEBI" id="CHEBI:61977"/>
        <dbReference type="ChEBI" id="CHEBI:456216"/>
        <dbReference type="EC" id="2.7.11.1"/>
    </reaction>
</comment>
<dbReference type="SUPFAM" id="SSF56112">
    <property type="entry name" value="Protein kinase-like (PK-like)"/>
    <property type="match status" value="1"/>
</dbReference>
<sequence>MSTSAAFPEENLSLTADQGFGFFPGSPGLTLKNGSYEIVRKLGRGQSSSTWLIENRGSEYVLVPSFGDTRYPNAGVGLDAVKILTANATRGHQRNELEYMNAIRNLGDDRPYISMLRDDFEEQGPHGVHLCLVIDIFSTDVSTFLRSAPDKRLSLHLTKMIVALMVESLESLEADIEAQLHVDGPPVIDGEFEFSGKQYPIMRSQPFPHNFPWNASRHLTELLTVYLTDFGDALKVDMVPSSLEISPYALRAPEVILGGKFDTKIDVWALGCITFELLTGHWLFEPEGCDKWSREEDHLKKMMELTGETFSASLLERSRFRDVYFDGAGNLLHIGDLNPVSIEDTLTNYGVKDVGPISQFIRDCLRFDPDERLSIKEVQSHAWLRFAFACCG</sequence>